<gene>
    <name evidence="1" type="ORF">HAX54_019122</name>
</gene>
<evidence type="ECO:0000313" key="1">
    <source>
        <dbReference type="EMBL" id="MCD9560440.1"/>
    </source>
</evidence>
<dbReference type="EMBL" id="JACEIK010002323">
    <property type="protein sequence ID" value="MCD9560440.1"/>
    <property type="molecule type" value="Genomic_DNA"/>
</dbReference>
<dbReference type="Proteomes" id="UP000823775">
    <property type="component" value="Unassembled WGS sequence"/>
</dbReference>
<proteinExistence type="predicted"/>
<comment type="caution">
    <text evidence="1">The sequence shown here is derived from an EMBL/GenBank/DDBJ whole genome shotgun (WGS) entry which is preliminary data.</text>
</comment>
<name>A0ABS8UP90_DATST</name>
<reference evidence="1 2" key="1">
    <citation type="journal article" date="2021" name="BMC Genomics">
        <title>Datura genome reveals duplications of psychoactive alkaloid biosynthetic genes and high mutation rate following tissue culture.</title>
        <authorList>
            <person name="Rajewski A."/>
            <person name="Carter-House D."/>
            <person name="Stajich J."/>
            <person name="Litt A."/>
        </authorList>
    </citation>
    <scope>NUCLEOTIDE SEQUENCE [LARGE SCALE GENOMIC DNA]</scope>
    <source>
        <strain evidence="1">AR-01</strain>
    </source>
</reference>
<sequence>MKAMETLQDLIEEVKVQERRFGGVCVYLLHLLLFNTHQYIDVDESTYPAILLVAGIRILFNEVEFRWKVLNVRSPTCGTLRKKQLSTE</sequence>
<protein>
    <submittedName>
        <fullName evidence="1">Uncharacterized protein</fullName>
    </submittedName>
</protein>
<organism evidence="1 2">
    <name type="scientific">Datura stramonium</name>
    <name type="common">Jimsonweed</name>
    <name type="synonym">Common thornapple</name>
    <dbReference type="NCBI Taxonomy" id="4076"/>
    <lineage>
        <taxon>Eukaryota</taxon>
        <taxon>Viridiplantae</taxon>
        <taxon>Streptophyta</taxon>
        <taxon>Embryophyta</taxon>
        <taxon>Tracheophyta</taxon>
        <taxon>Spermatophyta</taxon>
        <taxon>Magnoliopsida</taxon>
        <taxon>eudicotyledons</taxon>
        <taxon>Gunneridae</taxon>
        <taxon>Pentapetalae</taxon>
        <taxon>asterids</taxon>
        <taxon>lamiids</taxon>
        <taxon>Solanales</taxon>
        <taxon>Solanaceae</taxon>
        <taxon>Solanoideae</taxon>
        <taxon>Datureae</taxon>
        <taxon>Datura</taxon>
    </lineage>
</organism>
<evidence type="ECO:0000313" key="2">
    <source>
        <dbReference type="Proteomes" id="UP000823775"/>
    </source>
</evidence>
<accession>A0ABS8UP90</accession>
<keyword evidence="2" id="KW-1185">Reference proteome</keyword>